<accession>A0A940XL54</accession>
<feature type="domain" description="HTH luxR-type" evidence="3">
    <location>
        <begin position="134"/>
        <end position="199"/>
    </location>
</feature>
<evidence type="ECO:0000256" key="1">
    <source>
        <dbReference type="ARBA" id="ARBA00023125"/>
    </source>
</evidence>
<keyword evidence="6" id="KW-1185">Reference proteome</keyword>
<dbReference type="InterPro" id="IPR000792">
    <property type="entry name" value="Tscrpt_reg_LuxR_C"/>
</dbReference>
<dbReference type="InterPro" id="IPR039420">
    <property type="entry name" value="WalR-like"/>
</dbReference>
<dbReference type="Gene3D" id="3.40.50.2300">
    <property type="match status" value="1"/>
</dbReference>
<comment type="caution">
    <text evidence="2">Lacks conserved residue(s) required for the propagation of feature annotation.</text>
</comment>
<evidence type="ECO:0000256" key="2">
    <source>
        <dbReference type="PROSITE-ProRule" id="PRU00169"/>
    </source>
</evidence>
<name>A0A940XL54_9ACTN</name>
<sequence length="201" mass="22158">MGIDVLVFDCLEISRSALAALLERREGLRVTGLAADPQAALEFAELRRPDVVVVSMEGRESGLLEVAQKIVSLPRCRVLLLATACVRPVVRAAYTGGIDGVVRRDDPPRRLFEAIELVHRGQRAFDPEMMVTALVDGDFPLTARQLTVLEHLSRGDTVTQIAARMFLSEGTVRNYISSTVAKLGARNRVDALRIARESHWV</sequence>
<dbReference type="GO" id="GO:0000160">
    <property type="term" value="P:phosphorelay signal transduction system"/>
    <property type="evidence" value="ECO:0007669"/>
    <property type="project" value="InterPro"/>
</dbReference>
<gene>
    <name evidence="5" type="ORF">J5Y05_08570</name>
</gene>
<reference evidence="5" key="1">
    <citation type="submission" date="2021-04" db="EMBL/GenBank/DDBJ databases">
        <title>Genome seq and assembly of Streptomyces sp. RG38.</title>
        <authorList>
            <person name="Chhetri G."/>
        </authorList>
    </citation>
    <scope>NUCLEOTIDE SEQUENCE</scope>
    <source>
        <strain evidence="5">RG38</strain>
    </source>
</reference>
<dbReference type="InterPro" id="IPR001789">
    <property type="entry name" value="Sig_transdc_resp-reg_receiver"/>
</dbReference>
<dbReference type="SUPFAM" id="SSF46894">
    <property type="entry name" value="C-terminal effector domain of the bipartite response regulators"/>
    <property type="match status" value="1"/>
</dbReference>
<dbReference type="InterPro" id="IPR011006">
    <property type="entry name" value="CheY-like_superfamily"/>
</dbReference>
<evidence type="ECO:0000259" key="3">
    <source>
        <dbReference type="PROSITE" id="PS50043"/>
    </source>
</evidence>
<proteinExistence type="predicted"/>
<dbReference type="InterPro" id="IPR016032">
    <property type="entry name" value="Sig_transdc_resp-reg_C-effctor"/>
</dbReference>
<protein>
    <submittedName>
        <fullName evidence="5">Response regulator transcription factor</fullName>
    </submittedName>
</protein>
<dbReference type="Pfam" id="PF00196">
    <property type="entry name" value="GerE"/>
    <property type="match status" value="1"/>
</dbReference>
<dbReference type="PROSITE" id="PS00622">
    <property type="entry name" value="HTH_LUXR_1"/>
    <property type="match status" value="1"/>
</dbReference>
<evidence type="ECO:0000313" key="6">
    <source>
        <dbReference type="Proteomes" id="UP000677875"/>
    </source>
</evidence>
<dbReference type="SUPFAM" id="SSF52172">
    <property type="entry name" value="CheY-like"/>
    <property type="match status" value="1"/>
</dbReference>
<dbReference type="CDD" id="cd06170">
    <property type="entry name" value="LuxR_C_like"/>
    <property type="match status" value="1"/>
</dbReference>
<dbReference type="Gene3D" id="1.10.10.10">
    <property type="entry name" value="Winged helix-like DNA-binding domain superfamily/Winged helix DNA-binding domain"/>
    <property type="match status" value="1"/>
</dbReference>
<dbReference type="PROSITE" id="PS50043">
    <property type="entry name" value="HTH_LUXR_2"/>
    <property type="match status" value="1"/>
</dbReference>
<dbReference type="PRINTS" id="PR00038">
    <property type="entry name" value="HTHLUXR"/>
</dbReference>
<evidence type="ECO:0000259" key="4">
    <source>
        <dbReference type="PROSITE" id="PS50110"/>
    </source>
</evidence>
<dbReference type="PANTHER" id="PTHR43214:SF42">
    <property type="entry name" value="TRANSCRIPTIONAL REGULATORY PROTEIN DESR"/>
    <property type="match status" value="1"/>
</dbReference>
<dbReference type="SMART" id="SM00421">
    <property type="entry name" value="HTH_LUXR"/>
    <property type="match status" value="1"/>
</dbReference>
<dbReference type="Proteomes" id="UP000677875">
    <property type="component" value="Unassembled WGS sequence"/>
</dbReference>
<dbReference type="EMBL" id="JAGPNL010000002">
    <property type="protein sequence ID" value="MBQ0826559.1"/>
    <property type="molecule type" value="Genomic_DNA"/>
</dbReference>
<dbReference type="RefSeq" id="WP_210869948.1">
    <property type="nucleotide sequence ID" value="NZ_JAGPNL010000002.1"/>
</dbReference>
<comment type="caution">
    <text evidence="5">The sequence shown here is derived from an EMBL/GenBank/DDBJ whole genome shotgun (WGS) entry which is preliminary data.</text>
</comment>
<feature type="domain" description="Response regulatory" evidence="4">
    <location>
        <begin position="4"/>
        <end position="119"/>
    </location>
</feature>
<dbReference type="PANTHER" id="PTHR43214">
    <property type="entry name" value="TWO-COMPONENT RESPONSE REGULATOR"/>
    <property type="match status" value="1"/>
</dbReference>
<dbReference type="GO" id="GO:0003677">
    <property type="term" value="F:DNA binding"/>
    <property type="evidence" value="ECO:0007669"/>
    <property type="project" value="UniProtKB-KW"/>
</dbReference>
<organism evidence="5 6">
    <name type="scientific">Streptomyces tagetis</name>
    <dbReference type="NCBI Taxonomy" id="2820809"/>
    <lineage>
        <taxon>Bacteria</taxon>
        <taxon>Bacillati</taxon>
        <taxon>Actinomycetota</taxon>
        <taxon>Actinomycetes</taxon>
        <taxon>Kitasatosporales</taxon>
        <taxon>Streptomycetaceae</taxon>
        <taxon>Streptomyces</taxon>
    </lineage>
</organism>
<evidence type="ECO:0000313" key="5">
    <source>
        <dbReference type="EMBL" id="MBQ0826559.1"/>
    </source>
</evidence>
<dbReference type="PROSITE" id="PS50110">
    <property type="entry name" value="RESPONSE_REGULATORY"/>
    <property type="match status" value="1"/>
</dbReference>
<dbReference type="GO" id="GO:0006355">
    <property type="term" value="P:regulation of DNA-templated transcription"/>
    <property type="evidence" value="ECO:0007669"/>
    <property type="project" value="InterPro"/>
</dbReference>
<keyword evidence="1" id="KW-0238">DNA-binding</keyword>
<dbReference type="AlphaFoldDB" id="A0A940XL54"/>
<dbReference type="InterPro" id="IPR036388">
    <property type="entry name" value="WH-like_DNA-bd_sf"/>
</dbReference>